<proteinExistence type="predicted"/>
<protein>
    <submittedName>
        <fullName evidence="3">Uncharacterized protein</fullName>
    </submittedName>
</protein>
<dbReference type="RefSeq" id="WP_045275826.1">
    <property type="nucleotide sequence ID" value="NZ_BAAAUP010000008.1"/>
</dbReference>
<dbReference type="EMBL" id="JYIZ01000049">
    <property type="protein sequence ID" value="KJL39471.1"/>
    <property type="molecule type" value="Genomic_DNA"/>
</dbReference>
<evidence type="ECO:0000256" key="2">
    <source>
        <dbReference type="SAM" id="MobiDB-lite"/>
    </source>
</evidence>
<reference evidence="3 4" key="1">
    <citation type="submission" date="2015-02" db="EMBL/GenBank/DDBJ databases">
        <title>Draft genome sequences of ten Microbacterium spp. with emphasis on heavy metal contaminated environments.</title>
        <authorList>
            <person name="Corretto E."/>
        </authorList>
    </citation>
    <scope>NUCLEOTIDE SEQUENCE [LARGE SCALE GENOMIC DNA]</scope>
    <source>
        <strain evidence="3 4">DSM 12510</strain>
    </source>
</reference>
<feature type="coiled-coil region" evidence="1">
    <location>
        <begin position="857"/>
        <end position="924"/>
    </location>
</feature>
<feature type="compositionally biased region" description="Pro residues" evidence="2">
    <location>
        <begin position="392"/>
        <end position="403"/>
    </location>
</feature>
<evidence type="ECO:0000256" key="1">
    <source>
        <dbReference type="SAM" id="Coils"/>
    </source>
</evidence>
<feature type="region of interest" description="Disordered" evidence="2">
    <location>
        <begin position="272"/>
        <end position="293"/>
    </location>
</feature>
<name>A0A0M2H605_9MICO</name>
<organism evidence="3 4">
    <name type="scientific">Microbacterium terrae</name>
    <dbReference type="NCBI Taxonomy" id="69369"/>
    <lineage>
        <taxon>Bacteria</taxon>
        <taxon>Bacillati</taxon>
        <taxon>Actinomycetota</taxon>
        <taxon>Actinomycetes</taxon>
        <taxon>Micrococcales</taxon>
        <taxon>Microbacteriaceae</taxon>
        <taxon>Microbacterium</taxon>
    </lineage>
</organism>
<evidence type="ECO:0000313" key="4">
    <source>
        <dbReference type="Proteomes" id="UP000033956"/>
    </source>
</evidence>
<accession>A0A0M2H605</accession>
<dbReference type="OrthoDB" id="516973at2"/>
<dbReference type="PATRIC" id="fig|92835.4.peg.1911"/>
<feature type="region of interest" description="Disordered" evidence="2">
    <location>
        <begin position="376"/>
        <end position="422"/>
    </location>
</feature>
<keyword evidence="1" id="KW-0175">Coiled coil</keyword>
<sequence length="1357" mass="144786">MTPPDNDDENVLPPAPETIAEWSTEERAFARAPAHIASPAVPDGDLAIEVTRPRDLVSLLTVWHDVTAEPATEDAPATLTAGAAATLTLHLPFQHAQEHSWAEAGGKRPSGDDPSRTEVDKVSTAGQFRRGPVNFRAARGSRLVFDLPEETVVAVTSEAILDLIPGLALRVHRLARAGEAPTRYPDFPAPSELLAAPKWWRLSDDYIVRVKDSKVTIQVASATQRARYPLESTAVTQRRLSKSLVDQIVQAGSLPIDYGRGVEIAALPPGLRPGVRPPRSRPAREGEYSSPPEADVTAIEAPFRVVLSPDTEARWMHATRPAPANADARNVELWHTRLGRLADVDGDDEADPVPTEAPHPFRTVRAIWTRDRDHLSEAQWSSPDSDVGTEGNPPPALVGPLAPPASTSADRHPFPSSLNRSDRHRIVRQSAETWRTDRGATIPPVPVAADRLWLSAFGATLDLHGHWDTLPYSGSGIPSILAWDHIATFGRDQFVRVVYPGYLFPLGHKAVLVKITERKVRLENEATYGPRRPIAGLWQRHFIAVIQRDRTYTQQDLPFADAHLGPAVTPTLDEPTGANEYFWPTIGGSPFRFRVDTTDRAGDPLRFTAPLLWVAEHMRQFDVVRNQYLGLPGTPEVRTRRVIDLGGRTVGLYRDATTGDTAQHEVQRIRLTGVAQVGTSEPHMTTADIVVEAARRLAETPATTIAYHGDVVTGQPLRPGGVWAAVATTSAFGDAATATHIASTDPRLPAPPGIKFGEPPGPSGPGKTSETGGGFVAPSQVIAGLSLLKGTVPDLTQSVAGTFDPATAMKTPDALAAFGSALPKLFGLVPLVDLLSAVGIEAPQILATVVEPLTQLISTLQNVKALAQNAIDDAEATAERVVREAEKKVTDAVSDAEASATAFLTAQKAKAAALEADAAALATEAAGVVDDVVAFFTGIAAFEPADAQVAFDAFRARLAGLADRLRSIGAGLLPPSVRTRLADAAGVLDELRTSADVVDDVLAAAKLVSDLASGATQIELDFDWSPPLQDWPTGGSPIIAFLPRDGAQKKPLTISVTGTAGVGTPPSLKVLAELREFSLDLLPIEPLVQIEFEHLAFRSGTSGKTEVDVVLRRVRFVGILSFVETIKELIPFDGFSDPPDVTVDASGLTAGYTLALPNVAIGVFALSNMSLSADLRVPFLGDGLSVGFGFCSRERPFTLAVAFLGGGGWFGMRLSPKRLELIEIGLEAGAYLSVDFGVASGSISAAVGIYLRLESDKGSLTGYFRLRGEVDVLGLISASIELAMSLTYDFAEQKVIGRASITVEVEVLCFSQSVTIAAERKFAGSNGDPSVRDLITGPGGDTGAWTEYLDAFATEDP</sequence>
<comment type="caution">
    <text evidence="3">The sequence shown here is derived from an EMBL/GenBank/DDBJ whole genome shotgun (WGS) entry which is preliminary data.</text>
</comment>
<evidence type="ECO:0000313" key="3">
    <source>
        <dbReference type="EMBL" id="KJL39471.1"/>
    </source>
</evidence>
<dbReference type="STRING" id="92835.RS81_01887"/>
<keyword evidence="4" id="KW-1185">Reference proteome</keyword>
<feature type="region of interest" description="Disordered" evidence="2">
    <location>
        <begin position="96"/>
        <end position="121"/>
    </location>
</feature>
<dbReference type="Proteomes" id="UP000033956">
    <property type="component" value="Unassembled WGS sequence"/>
</dbReference>
<feature type="region of interest" description="Disordered" evidence="2">
    <location>
        <begin position="742"/>
        <end position="772"/>
    </location>
</feature>
<gene>
    <name evidence="3" type="ORF">RS81_01887</name>
</gene>